<evidence type="ECO:0000313" key="15">
    <source>
        <dbReference type="Proteomes" id="UP000216024"/>
    </source>
</evidence>
<gene>
    <name evidence="14" type="ORF">CCE28_13970</name>
</gene>
<feature type="domain" description="ABC3 transporter permease C-terminal" evidence="12">
    <location>
        <begin position="176"/>
        <end position="297"/>
    </location>
</feature>
<feature type="transmembrane region" description="Helical" evidence="11">
    <location>
        <begin position="245"/>
        <end position="265"/>
    </location>
</feature>
<evidence type="ECO:0000256" key="2">
    <source>
        <dbReference type="ARBA" id="ARBA00007379"/>
    </source>
</evidence>
<dbReference type="InterPro" id="IPR003838">
    <property type="entry name" value="ABC3_permease_C"/>
</dbReference>
<dbReference type="PANTHER" id="PTHR47755">
    <property type="entry name" value="CELL DIVISION PROTEIN FTSX"/>
    <property type="match status" value="1"/>
</dbReference>
<evidence type="ECO:0000256" key="5">
    <source>
        <dbReference type="ARBA" id="ARBA00022618"/>
    </source>
</evidence>
<evidence type="ECO:0000256" key="9">
    <source>
        <dbReference type="ARBA" id="ARBA00023306"/>
    </source>
</evidence>
<keyword evidence="5 10" id="KW-0132">Cell division</keyword>
<dbReference type="PIRSF" id="PIRSF003097">
    <property type="entry name" value="FtsX"/>
    <property type="match status" value="1"/>
</dbReference>
<evidence type="ECO:0000256" key="7">
    <source>
        <dbReference type="ARBA" id="ARBA00022989"/>
    </source>
</evidence>
<evidence type="ECO:0000256" key="1">
    <source>
        <dbReference type="ARBA" id="ARBA00004651"/>
    </source>
</evidence>
<comment type="subcellular location">
    <subcellularLocation>
        <location evidence="1">Cell membrane</location>
        <topology evidence="1">Multi-pass membrane protein</topology>
    </subcellularLocation>
</comment>
<comment type="similarity">
    <text evidence="2 10">Belongs to the ABC-4 integral membrane protein family. FtsX subfamily.</text>
</comment>
<evidence type="ECO:0000256" key="4">
    <source>
        <dbReference type="ARBA" id="ARBA00022475"/>
    </source>
</evidence>
<organism evidence="14 15">
    <name type="scientific">Anaeromicrobium sediminis</name>
    <dbReference type="NCBI Taxonomy" id="1478221"/>
    <lineage>
        <taxon>Bacteria</taxon>
        <taxon>Bacillati</taxon>
        <taxon>Bacillota</taxon>
        <taxon>Clostridia</taxon>
        <taxon>Peptostreptococcales</taxon>
        <taxon>Thermotaleaceae</taxon>
        <taxon>Anaeromicrobium</taxon>
    </lineage>
</organism>
<feature type="transmembrane region" description="Helical" evidence="11">
    <location>
        <begin position="21"/>
        <end position="46"/>
    </location>
</feature>
<dbReference type="GO" id="GO:0005886">
    <property type="term" value="C:plasma membrane"/>
    <property type="evidence" value="ECO:0007669"/>
    <property type="project" value="UniProtKB-SubCell"/>
</dbReference>
<dbReference type="EMBL" id="NIBG01000012">
    <property type="protein sequence ID" value="PAB58772.1"/>
    <property type="molecule type" value="Genomic_DNA"/>
</dbReference>
<dbReference type="InterPro" id="IPR058204">
    <property type="entry name" value="FtsX_firmicutes-type"/>
</dbReference>
<feature type="transmembrane region" description="Helical" evidence="11">
    <location>
        <begin position="272"/>
        <end position="292"/>
    </location>
</feature>
<evidence type="ECO:0000256" key="11">
    <source>
        <dbReference type="SAM" id="Phobius"/>
    </source>
</evidence>
<dbReference type="Pfam" id="PF18075">
    <property type="entry name" value="FtsX_ECD"/>
    <property type="match status" value="1"/>
</dbReference>
<keyword evidence="8 10" id="KW-0472">Membrane</keyword>
<name>A0A267MH83_9FIRM</name>
<dbReference type="NCBIfam" id="NF038347">
    <property type="entry name" value="FtsX_Gpos"/>
    <property type="match status" value="1"/>
</dbReference>
<comment type="caution">
    <text evidence="14">The sequence shown here is derived from an EMBL/GenBank/DDBJ whole genome shotgun (WGS) entry which is preliminary data.</text>
</comment>
<keyword evidence="15" id="KW-1185">Reference proteome</keyword>
<evidence type="ECO:0000256" key="10">
    <source>
        <dbReference type="PIRNR" id="PIRNR003097"/>
    </source>
</evidence>
<evidence type="ECO:0000259" key="12">
    <source>
        <dbReference type="Pfam" id="PF02687"/>
    </source>
</evidence>
<keyword evidence="6 11" id="KW-0812">Transmembrane</keyword>
<evidence type="ECO:0000256" key="3">
    <source>
        <dbReference type="ARBA" id="ARBA00021907"/>
    </source>
</evidence>
<reference evidence="14 15" key="1">
    <citation type="submission" date="2017-06" db="EMBL/GenBank/DDBJ databases">
        <title>Draft genome sequence of anaerobic fermentative bacterium Anaeromicrobium sediminis DY2726D isolated from West Pacific Ocean sediments.</title>
        <authorList>
            <person name="Zeng X."/>
        </authorList>
    </citation>
    <scope>NUCLEOTIDE SEQUENCE [LARGE SCALE GENOMIC DNA]</scope>
    <source>
        <strain evidence="14 15">DY2726D</strain>
    </source>
</reference>
<evidence type="ECO:0000313" key="14">
    <source>
        <dbReference type="EMBL" id="PAB58772.1"/>
    </source>
</evidence>
<dbReference type="Proteomes" id="UP000216024">
    <property type="component" value="Unassembled WGS sequence"/>
</dbReference>
<protein>
    <recommendedName>
        <fullName evidence="3 10">Cell division protein FtsX</fullName>
    </recommendedName>
</protein>
<dbReference type="RefSeq" id="WP_095134352.1">
    <property type="nucleotide sequence ID" value="NZ_NIBG01000012.1"/>
</dbReference>
<keyword evidence="9 10" id="KW-0131">Cell cycle</keyword>
<dbReference type="InterPro" id="IPR040690">
    <property type="entry name" value="FtsX_ECD"/>
</dbReference>
<dbReference type="Pfam" id="PF02687">
    <property type="entry name" value="FtsX"/>
    <property type="match status" value="1"/>
</dbReference>
<sequence length="298" mass="33201">MRIRTLFYCIRQGIRGIWRNRMMSMASIFSITSVLIILGVVFTIILNINSFTQITKDEFDSVMVDVKDNASSYETEALGKKIKNIEGVQSVAFVSKNQALKNMQKKWGENGYLLEGLSENPLPNSYVIELSNIEKADEVVSKVKGLQGIEEVRYYKDMVDKILAITNFVKLAGVGVIIVLVIISMFVVANTIKLTVIARKKEIAIMKYVGATNWFIRFPFIIEGIVLGTFAMIISVAVVGFGYKYLYGMITSGSYIMISAYMIPYKILVKSIVVIFGALGIGIGSLGSIVSMRKFLKV</sequence>
<comment type="function">
    <text evidence="10">Part of the ABC transporter FtsEX involved in asymmetric cellular division facilitating the initiation of sporulation.</text>
</comment>
<dbReference type="Gene3D" id="3.30.70.3040">
    <property type="match status" value="1"/>
</dbReference>
<dbReference type="GO" id="GO:0051301">
    <property type="term" value="P:cell division"/>
    <property type="evidence" value="ECO:0007669"/>
    <property type="project" value="UniProtKB-KW"/>
</dbReference>
<dbReference type="PANTHER" id="PTHR47755:SF1">
    <property type="entry name" value="CELL DIVISION PROTEIN FTSX"/>
    <property type="match status" value="1"/>
</dbReference>
<keyword evidence="7 11" id="KW-1133">Transmembrane helix</keyword>
<evidence type="ECO:0000256" key="6">
    <source>
        <dbReference type="ARBA" id="ARBA00022692"/>
    </source>
</evidence>
<accession>A0A267MH83</accession>
<feature type="domain" description="FtsX extracellular" evidence="13">
    <location>
        <begin position="62"/>
        <end position="152"/>
    </location>
</feature>
<evidence type="ECO:0000256" key="8">
    <source>
        <dbReference type="ARBA" id="ARBA00023136"/>
    </source>
</evidence>
<keyword evidence="4 10" id="KW-1003">Cell membrane</keyword>
<proteinExistence type="inferred from homology"/>
<feature type="transmembrane region" description="Helical" evidence="11">
    <location>
        <begin position="171"/>
        <end position="193"/>
    </location>
</feature>
<dbReference type="AlphaFoldDB" id="A0A267MH83"/>
<evidence type="ECO:0000259" key="13">
    <source>
        <dbReference type="Pfam" id="PF18075"/>
    </source>
</evidence>
<feature type="transmembrane region" description="Helical" evidence="11">
    <location>
        <begin position="214"/>
        <end position="239"/>
    </location>
</feature>
<dbReference type="InterPro" id="IPR004513">
    <property type="entry name" value="FtsX"/>
</dbReference>
<dbReference type="OrthoDB" id="9812531at2"/>